<keyword evidence="8 13" id="KW-0457">Lysine biosynthesis</keyword>
<dbReference type="RefSeq" id="WP_096057067.1">
    <property type="nucleotide sequence ID" value="NZ_CP023344.1"/>
</dbReference>
<dbReference type="UniPathway" id="UPA00034">
    <property type="reaction ID" value="UER00018"/>
</dbReference>
<proteinExistence type="inferred from homology"/>
<dbReference type="EMBL" id="CP023344">
    <property type="protein sequence ID" value="ATC65438.1"/>
    <property type="molecule type" value="Genomic_DNA"/>
</dbReference>
<accession>A0A290QJC6</accession>
<protein>
    <recommendedName>
        <fullName evidence="10 13">4-hydroxy-tetrahydrodipicolinate reductase</fullName>
        <shortName evidence="13">HTPA reductase</shortName>
        <ecNumber evidence="10 13">1.17.1.8</ecNumber>
    </recommendedName>
</protein>
<dbReference type="NCBIfam" id="TIGR00036">
    <property type="entry name" value="dapB"/>
    <property type="match status" value="1"/>
</dbReference>
<comment type="subunit">
    <text evidence="13">Homotetramer.</text>
</comment>
<comment type="caution">
    <text evidence="13">Was originally thought to be a dihydrodipicolinate reductase (DHDPR), catalyzing the conversion of dihydrodipicolinate to tetrahydrodipicolinate. However, it was shown in E.coli that the substrate of the enzymatic reaction is not dihydrodipicolinate (DHDP) but in fact (2S,4S)-4-hydroxy-2,3,4,5-tetrahydrodipicolinic acid (HTPA), the product released by the DapA-catalyzed reaction.</text>
</comment>
<evidence type="ECO:0000256" key="7">
    <source>
        <dbReference type="ARBA" id="ARBA00023027"/>
    </source>
</evidence>
<comment type="catalytic activity">
    <reaction evidence="12 13">
        <text>(S)-2,3,4,5-tetrahydrodipicolinate + NAD(+) + H2O = (2S,4S)-4-hydroxy-2,3,4,5-tetrahydrodipicolinate + NADH + H(+)</text>
        <dbReference type="Rhea" id="RHEA:35323"/>
        <dbReference type="ChEBI" id="CHEBI:15377"/>
        <dbReference type="ChEBI" id="CHEBI:15378"/>
        <dbReference type="ChEBI" id="CHEBI:16845"/>
        <dbReference type="ChEBI" id="CHEBI:57540"/>
        <dbReference type="ChEBI" id="CHEBI:57945"/>
        <dbReference type="ChEBI" id="CHEBI:67139"/>
        <dbReference type="EC" id="1.17.1.8"/>
    </reaction>
</comment>
<dbReference type="InterPro" id="IPR022664">
    <property type="entry name" value="DapB_N_CS"/>
</dbReference>
<organism evidence="16 17">
    <name type="scientific">Nibricoccus aquaticus</name>
    <dbReference type="NCBI Taxonomy" id="2576891"/>
    <lineage>
        <taxon>Bacteria</taxon>
        <taxon>Pseudomonadati</taxon>
        <taxon>Verrucomicrobiota</taxon>
        <taxon>Opitutia</taxon>
        <taxon>Opitutales</taxon>
        <taxon>Opitutaceae</taxon>
        <taxon>Nibricoccus</taxon>
    </lineage>
</organism>
<dbReference type="Gene3D" id="3.40.50.720">
    <property type="entry name" value="NAD(P)-binding Rossmann-like Domain"/>
    <property type="match status" value="1"/>
</dbReference>
<dbReference type="SUPFAM" id="SSF51735">
    <property type="entry name" value="NAD(P)-binding Rossmann-fold domains"/>
    <property type="match status" value="1"/>
</dbReference>
<dbReference type="GO" id="GO:0051287">
    <property type="term" value="F:NAD binding"/>
    <property type="evidence" value="ECO:0007669"/>
    <property type="project" value="UniProtKB-UniRule"/>
</dbReference>
<comment type="catalytic activity">
    <reaction evidence="11 13">
        <text>(S)-2,3,4,5-tetrahydrodipicolinate + NADP(+) + H2O = (2S,4S)-4-hydroxy-2,3,4,5-tetrahydrodipicolinate + NADPH + H(+)</text>
        <dbReference type="Rhea" id="RHEA:35331"/>
        <dbReference type="ChEBI" id="CHEBI:15377"/>
        <dbReference type="ChEBI" id="CHEBI:15378"/>
        <dbReference type="ChEBI" id="CHEBI:16845"/>
        <dbReference type="ChEBI" id="CHEBI:57783"/>
        <dbReference type="ChEBI" id="CHEBI:58349"/>
        <dbReference type="ChEBI" id="CHEBI:67139"/>
        <dbReference type="EC" id="1.17.1.8"/>
    </reaction>
</comment>
<keyword evidence="5 13" id="KW-0220">Diaminopimelate biosynthesis</keyword>
<evidence type="ECO:0000256" key="10">
    <source>
        <dbReference type="ARBA" id="ARBA00038983"/>
    </source>
</evidence>
<dbReference type="GO" id="GO:0019877">
    <property type="term" value="P:diaminopimelate biosynthetic process"/>
    <property type="evidence" value="ECO:0007669"/>
    <property type="project" value="UniProtKB-UniRule"/>
</dbReference>
<keyword evidence="2 13" id="KW-0963">Cytoplasm</keyword>
<dbReference type="InterPro" id="IPR000846">
    <property type="entry name" value="DapB_N"/>
</dbReference>
<dbReference type="AlphaFoldDB" id="A0A290QJC6"/>
<sequence length="244" mass="25911">MPLRIALVGAKGRMGQTITTAAQSLGHSISAALDQGDDLAAGIKTADAVIDFSFHATTGEVIKHATAFNKPLVIGTTGHPAEEKKHLLAAAAKIPCVWAGNYSVGVNLLYALTRRASSVLGADYDAEVVEMHHRFKKDAPSGTAARLLEIILEERKLTADALRHGREGITGERTSTEVGIHALRGGDVVGEHTVMFAALGERIELTHKASDRGIFARGSIRAAEWLSTGRAAGVYDMQDVLALR</sequence>
<dbReference type="KEGG" id="vbh:CMV30_16625"/>
<dbReference type="GO" id="GO:0005737">
    <property type="term" value="C:cytoplasm"/>
    <property type="evidence" value="ECO:0007669"/>
    <property type="project" value="UniProtKB-SubCell"/>
</dbReference>
<dbReference type="InterPro" id="IPR036291">
    <property type="entry name" value="NAD(P)-bd_dom_sf"/>
</dbReference>
<dbReference type="InterPro" id="IPR023940">
    <property type="entry name" value="DHDPR_bac"/>
</dbReference>
<dbReference type="GO" id="GO:0050661">
    <property type="term" value="F:NADP binding"/>
    <property type="evidence" value="ECO:0007669"/>
    <property type="project" value="UniProtKB-UniRule"/>
</dbReference>
<evidence type="ECO:0000256" key="9">
    <source>
        <dbReference type="ARBA" id="ARBA00037922"/>
    </source>
</evidence>
<dbReference type="GO" id="GO:0009089">
    <property type="term" value="P:lysine biosynthetic process via diaminopimelate"/>
    <property type="evidence" value="ECO:0007669"/>
    <property type="project" value="UniProtKB-UniRule"/>
</dbReference>
<feature type="domain" description="Dihydrodipicolinate reductase N-terminal" evidence="14">
    <location>
        <begin position="4"/>
        <end position="102"/>
    </location>
</feature>
<dbReference type="Pfam" id="PF01113">
    <property type="entry name" value="DapB_N"/>
    <property type="match status" value="1"/>
</dbReference>
<dbReference type="Proteomes" id="UP000217265">
    <property type="component" value="Chromosome"/>
</dbReference>
<dbReference type="CDD" id="cd02274">
    <property type="entry name" value="DHDPR_N"/>
    <property type="match status" value="1"/>
</dbReference>
<feature type="binding site" evidence="13">
    <location>
        <begin position="99"/>
        <end position="102"/>
    </location>
    <ligand>
        <name>NAD(+)</name>
        <dbReference type="ChEBI" id="CHEBI:57540"/>
    </ligand>
</feature>
<evidence type="ECO:0000259" key="14">
    <source>
        <dbReference type="Pfam" id="PF01113"/>
    </source>
</evidence>
<evidence type="ECO:0000256" key="3">
    <source>
        <dbReference type="ARBA" id="ARBA00022605"/>
    </source>
</evidence>
<name>A0A290QJC6_9BACT</name>
<dbReference type="HAMAP" id="MF_00102">
    <property type="entry name" value="DapB"/>
    <property type="match status" value="1"/>
</dbReference>
<feature type="active site" description="Proton donor/acceptor" evidence="13">
    <location>
        <position position="132"/>
    </location>
</feature>
<dbReference type="GO" id="GO:0008839">
    <property type="term" value="F:4-hydroxy-tetrahydrodipicolinate reductase"/>
    <property type="evidence" value="ECO:0007669"/>
    <property type="project" value="UniProtKB-UniRule"/>
</dbReference>
<evidence type="ECO:0000256" key="1">
    <source>
        <dbReference type="ARBA" id="ARBA00006642"/>
    </source>
</evidence>
<evidence type="ECO:0000259" key="15">
    <source>
        <dbReference type="Pfam" id="PF05173"/>
    </source>
</evidence>
<evidence type="ECO:0000313" key="17">
    <source>
        <dbReference type="Proteomes" id="UP000217265"/>
    </source>
</evidence>
<evidence type="ECO:0000256" key="13">
    <source>
        <dbReference type="HAMAP-Rule" id="MF_00102"/>
    </source>
</evidence>
<dbReference type="PANTHER" id="PTHR20836:SF0">
    <property type="entry name" value="4-HYDROXY-TETRAHYDRODIPICOLINATE REDUCTASE 1, CHLOROPLASTIC-RELATED"/>
    <property type="match status" value="1"/>
</dbReference>
<feature type="binding site" evidence="13">
    <location>
        <begin position="75"/>
        <end position="77"/>
    </location>
    <ligand>
        <name>NAD(+)</name>
        <dbReference type="ChEBI" id="CHEBI:57540"/>
    </ligand>
</feature>
<feature type="binding site" evidence="13">
    <location>
        <position position="133"/>
    </location>
    <ligand>
        <name>(S)-2,3,4,5-tetrahydrodipicolinate</name>
        <dbReference type="ChEBI" id="CHEBI:16845"/>
    </ligand>
</feature>
<dbReference type="PIRSF" id="PIRSF000161">
    <property type="entry name" value="DHPR"/>
    <property type="match status" value="1"/>
</dbReference>
<comment type="subcellular location">
    <subcellularLocation>
        <location evidence="13">Cytoplasm</location>
    </subcellularLocation>
</comment>
<comment type="pathway">
    <text evidence="9 13">Amino-acid biosynthesis; L-lysine biosynthesis via DAP pathway; (S)-tetrahydrodipicolinate from L-aspartate: step 4/4.</text>
</comment>
<dbReference type="OrthoDB" id="9790352at2"/>
<evidence type="ECO:0000256" key="4">
    <source>
        <dbReference type="ARBA" id="ARBA00022857"/>
    </source>
</evidence>
<keyword evidence="7 13" id="KW-0520">NAD</keyword>
<evidence type="ECO:0000256" key="6">
    <source>
        <dbReference type="ARBA" id="ARBA00023002"/>
    </source>
</evidence>
<dbReference type="PANTHER" id="PTHR20836">
    <property type="entry name" value="DIHYDRODIPICOLINATE REDUCTASE"/>
    <property type="match status" value="1"/>
</dbReference>
<feature type="active site" description="Proton donor" evidence="13">
    <location>
        <position position="136"/>
    </location>
</feature>
<evidence type="ECO:0000256" key="12">
    <source>
        <dbReference type="ARBA" id="ARBA00049396"/>
    </source>
</evidence>
<dbReference type="FunFam" id="3.30.360.10:FF:000004">
    <property type="entry name" value="4-hydroxy-tetrahydrodipicolinate reductase"/>
    <property type="match status" value="1"/>
</dbReference>
<dbReference type="SUPFAM" id="SSF55347">
    <property type="entry name" value="Glyceraldehyde-3-phosphate dehydrogenase-like, C-terminal domain"/>
    <property type="match status" value="1"/>
</dbReference>
<dbReference type="InterPro" id="IPR022663">
    <property type="entry name" value="DapB_C"/>
</dbReference>
<evidence type="ECO:0000313" key="16">
    <source>
        <dbReference type="EMBL" id="ATC65438.1"/>
    </source>
</evidence>
<dbReference type="EC" id="1.17.1.8" evidence="10 13"/>
<evidence type="ECO:0000256" key="5">
    <source>
        <dbReference type="ARBA" id="ARBA00022915"/>
    </source>
</evidence>
<evidence type="ECO:0000256" key="8">
    <source>
        <dbReference type="ARBA" id="ARBA00023154"/>
    </source>
</evidence>
<evidence type="ECO:0000256" key="2">
    <source>
        <dbReference type="ARBA" id="ARBA00022490"/>
    </source>
</evidence>
<feature type="domain" description="Dihydrodipicolinate reductase C-terminal" evidence="15">
    <location>
        <begin position="105"/>
        <end position="241"/>
    </location>
</feature>
<comment type="similarity">
    <text evidence="1 13">Belongs to the DapB family.</text>
</comment>
<feature type="binding site" evidence="13">
    <location>
        <begin position="142"/>
        <end position="143"/>
    </location>
    <ligand>
        <name>(S)-2,3,4,5-tetrahydrodipicolinate</name>
        <dbReference type="ChEBI" id="CHEBI:16845"/>
    </ligand>
</feature>
<reference evidence="16 17" key="1">
    <citation type="submission" date="2017-09" db="EMBL/GenBank/DDBJ databases">
        <title>Complete genome sequence of Verrucomicrobial strain HZ-65, isolated from freshwater.</title>
        <authorList>
            <person name="Choi A."/>
        </authorList>
    </citation>
    <scope>NUCLEOTIDE SEQUENCE [LARGE SCALE GENOMIC DNA]</scope>
    <source>
        <strain evidence="16 17">HZ-65</strain>
    </source>
</reference>
<dbReference type="GO" id="GO:0016726">
    <property type="term" value="F:oxidoreductase activity, acting on CH or CH2 groups, NAD or NADP as acceptor"/>
    <property type="evidence" value="ECO:0007669"/>
    <property type="project" value="UniProtKB-UniRule"/>
</dbReference>
<feature type="binding site" evidence="13">
    <location>
        <position position="34"/>
    </location>
    <ligand>
        <name>NAD(+)</name>
        <dbReference type="ChEBI" id="CHEBI:57540"/>
    </ligand>
</feature>
<dbReference type="Pfam" id="PF05173">
    <property type="entry name" value="DapB_C"/>
    <property type="match status" value="1"/>
</dbReference>
<feature type="binding site" evidence="13">
    <location>
        <begin position="9"/>
        <end position="14"/>
    </location>
    <ligand>
        <name>NAD(+)</name>
        <dbReference type="ChEBI" id="CHEBI:57540"/>
    </ligand>
</feature>
<comment type="caution">
    <text evidence="13">Lacks conserved residue(s) required for the propagation of feature annotation.</text>
</comment>
<comment type="function">
    <text evidence="13">Catalyzes the conversion of 4-hydroxy-tetrahydrodipicolinate (HTPA) to tetrahydrodipicolinate.</text>
</comment>
<keyword evidence="4 13" id="KW-0521">NADP</keyword>
<evidence type="ECO:0000256" key="11">
    <source>
        <dbReference type="ARBA" id="ARBA00049080"/>
    </source>
</evidence>
<gene>
    <name evidence="13" type="primary">dapB</name>
    <name evidence="16" type="ORF">CMV30_16625</name>
</gene>
<dbReference type="Gene3D" id="3.30.360.10">
    <property type="entry name" value="Dihydrodipicolinate Reductase, domain 2"/>
    <property type="match status" value="1"/>
</dbReference>
<keyword evidence="17" id="KW-1185">Reference proteome</keyword>
<keyword evidence="6 13" id="KW-0560">Oxidoreductase</keyword>
<dbReference type="PROSITE" id="PS01298">
    <property type="entry name" value="DAPB"/>
    <property type="match status" value="1"/>
</dbReference>
<keyword evidence="3 13" id="KW-0028">Amino-acid biosynthesis</keyword>